<dbReference type="EMBL" id="FO082049">
    <property type="protein sequence ID" value="CCE83434.1"/>
    <property type="molecule type" value="Genomic_DNA"/>
</dbReference>
<keyword evidence="12" id="KW-1185">Reference proteome</keyword>
<dbReference type="Pfam" id="PF13238">
    <property type="entry name" value="AAA_18"/>
    <property type="match status" value="1"/>
</dbReference>
<name>G8YA51_PICSO</name>
<dbReference type="GO" id="GO:0005737">
    <property type="term" value="C:cytoplasm"/>
    <property type="evidence" value="ECO:0007669"/>
    <property type="project" value="TreeGrafter"/>
</dbReference>
<dbReference type="InterPro" id="IPR027417">
    <property type="entry name" value="P-loop_NTPase"/>
</dbReference>
<dbReference type="EMBL" id="FO082048">
    <property type="protein sequence ID" value="CCE84465.1"/>
    <property type="molecule type" value="Genomic_DNA"/>
</dbReference>
<dbReference type="GO" id="GO:0005975">
    <property type="term" value="P:carbohydrate metabolic process"/>
    <property type="evidence" value="ECO:0007669"/>
    <property type="project" value="InterPro"/>
</dbReference>
<dbReference type="eggNOG" id="KOG3354">
    <property type="taxonomic scope" value="Eukaryota"/>
</dbReference>
<dbReference type="HOGENOM" id="CLU_077168_5_0_1"/>
<proteinExistence type="inferred from homology"/>
<evidence type="ECO:0000256" key="1">
    <source>
        <dbReference type="ARBA" id="ARBA00004875"/>
    </source>
</evidence>
<dbReference type="AlphaFoldDB" id="G8YA51"/>
<reference evidence="12" key="2">
    <citation type="journal article" date="2012" name="G3 (Bethesda)">
        <title>Pichia sorbitophila, an interspecies yeast hybrid reveals early steps of genome resolution following polyploidization.</title>
        <authorList>
            <person name="Leh Louis V."/>
            <person name="Despons L."/>
            <person name="Friedrich A."/>
            <person name="Martin T."/>
            <person name="Durrens P."/>
            <person name="Casaregola S."/>
            <person name="Neuveglise C."/>
            <person name="Fairhead C."/>
            <person name="Marck C."/>
            <person name="Cruz J.A."/>
            <person name="Straub M.L."/>
            <person name="Kugler V."/>
            <person name="Sacerdot C."/>
            <person name="Uzunov Z."/>
            <person name="Thierry A."/>
            <person name="Weiss S."/>
            <person name="Bleykasten C."/>
            <person name="De Montigny J."/>
            <person name="Jacques N."/>
            <person name="Jung P."/>
            <person name="Lemaire M."/>
            <person name="Mallet S."/>
            <person name="Morel G."/>
            <person name="Richard G.F."/>
            <person name="Sarkar A."/>
            <person name="Savel G."/>
            <person name="Schacherer J."/>
            <person name="Seret M.L."/>
            <person name="Talla E."/>
            <person name="Samson G."/>
            <person name="Jubin C."/>
            <person name="Poulain J."/>
            <person name="Vacherie B."/>
            <person name="Barbe V."/>
            <person name="Pelletier E."/>
            <person name="Sherman D.J."/>
            <person name="Westhof E."/>
            <person name="Weissenbach J."/>
            <person name="Baret P.V."/>
            <person name="Wincker P."/>
            <person name="Gaillardin C."/>
            <person name="Dujon B."/>
            <person name="Souciet J.L."/>
        </authorList>
    </citation>
    <scope>NUCLEOTIDE SEQUENCE [LARGE SCALE GENOMIC DNA]</scope>
    <source>
        <strain evidence="12">ATCC MYA-4447 / BCRC 22081 / CBS 7064 / NBRC 10061 / NRRL Y-12695</strain>
    </source>
</reference>
<protein>
    <recommendedName>
        <fullName evidence="3 9">Gluconokinase</fullName>
        <ecNumber evidence="3 9">2.7.1.12</ecNumber>
    </recommendedName>
</protein>
<dbReference type="OrthoDB" id="275177at2759"/>
<dbReference type="STRING" id="559304.G8YA51"/>
<reference evidence="10" key="1">
    <citation type="submission" date="2011-10" db="EMBL/GenBank/DDBJ databases">
        <authorList>
            <person name="Genoscope - CEA"/>
        </authorList>
    </citation>
    <scope>NUCLEOTIDE SEQUENCE</scope>
</reference>
<dbReference type="InParanoid" id="G8YA51"/>
<comment type="catalytic activity">
    <reaction evidence="8 9">
        <text>D-gluconate + ATP = 6-phospho-D-gluconate + ADP + H(+)</text>
        <dbReference type="Rhea" id="RHEA:19433"/>
        <dbReference type="ChEBI" id="CHEBI:15378"/>
        <dbReference type="ChEBI" id="CHEBI:18391"/>
        <dbReference type="ChEBI" id="CHEBI:30616"/>
        <dbReference type="ChEBI" id="CHEBI:58759"/>
        <dbReference type="ChEBI" id="CHEBI:456216"/>
        <dbReference type="EC" id="2.7.1.12"/>
    </reaction>
</comment>
<keyword evidence="5 9" id="KW-0547">Nucleotide-binding</keyword>
<comment type="pathway">
    <text evidence="1 9">Carbohydrate acid metabolism; D-gluconate degradation.</text>
</comment>
<dbReference type="EC" id="2.7.1.12" evidence="3 9"/>
<sequence>MRRTNTIIVVGGPAGTGKTTIAQKLADHYRCVFIEGDSYHPKSNIEKMSNGIPLSDEDRWDWLKTLAVKSSDMAVHADNASGISVVSCSVLKRSYRDYISECAQAAHDGSLQIRFIFLYTSYQELVQRVVNRSGHFMKSDMVKSQYDIMEIPKDDELLDNGGNAISINSASTSAKEVFQSIIDRINI</sequence>
<dbReference type="NCBIfam" id="TIGR01313">
    <property type="entry name" value="therm_gnt_kin"/>
    <property type="match status" value="1"/>
</dbReference>
<dbReference type="PANTHER" id="PTHR43442:SF3">
    <property type="entry name" value="GLUCONOKINASE-RELATED"/>
    <property type="match status" value="1"/>
</dbReference>
<dbReference type="FunCoup" id="G8YA51">
    <property type="interactions" value="1811"/>
</dbReference>
<dbReference type="PANTHER" id="PTHR43442">
    <property type="entry name" value="GLUCONOKINASE-RELATED"/>
    <property type="match status" value="1"/>
</dbReference>
<dbReference type="Gene3D" id="3.40.50.300">
    <property type="entry name" value="P-loop containing nucleotide triphosphate hydrolases"/>
    <property type="match status" value="1"/>
</dbReference>
<evidence type="ECO:0000256" key="6">
    <source>
        <dbReference type="ARBA" id="ARBA00022777"/>
    </source>
</evidence>
<dbReference type="SUPFAM" id="SSF52540">
    <property type="entry name" value="P-loop containing nucleoside triphosphate hydrolases"/>
    <property type="match status" value="1"/>
</dbReference>
<evidence type="ECO:0000256" key="4">
    <source>
        <dbReference type="ARBA" id="ARBA00022679"/>
    </source>
</evidence>
<dbReference type="GO" id="GO:0005524">
    <property type="term" value="F:ATP binding"/>
    <property type="evidence" value="ECO:0007669"/>
    <property type="project" value="UniProtKB-KW"/>
</dbReference>
<keyword evidence="6 9" id="KW-0418">Kinase</keyword>
<evidence type="ECO:0000256" key="9">
    <source>
        <dbReference type="RuleBase" id="RU363066"/>
    </source>
</evidence>
<accession>G8YA51</accession>
<evidence type="ECO:0000256" key="5">
    <source>
        <dbReference type="ARBA" id="ARBA00022741"/>
    </source>
</evidence>
<gene>
    <name evidence="10" type="primary">Piso0_004009</name>
    <name evidence="10" type="ORF">GNLVRS01_PISO0K07446g</name>
    <name evidence="11" type="ORF">GNLVRS01_PISO0L07447g</name>
</gene>
<evidence type="ECO:0000313" key="10">
    <source>
        <dbReference type="EMBL" id="CCE83434.1"/>
    </source>
</evidence>
<dbReference type="Proteomes" id="UP000005222">
    <property type="component" value="Chromosome K"/>
</dbReference>
<evidence type="ECO:0000256" key="2">
    <source>
        <dbReference type="ARBA" id="ARBA00008420"/>
    </source>
</evidence>
<dbReference type="InterPro" id="IPR006001">
    <property type="entry name" value="Therm_gnt_kin"/>
</dbReference>
<dbReference type="GO" id="GO:0046316">
    <property type="term" value="F:gluconokinase activity"/>
    <property type="evidence" value="ECO:0007669"/>
    <property type="project" value="UniProtKB-EC"/>
</dbReference>
<dbReference type="CDD" id="cd02021">
    <property type="entry name" value="GntK"/>
    <property type="match status" value="1"/>
</dbReference>
<dbReference type="Proteomes" id="UP000005222">
    <property type="component" value="Chromosome L"/>
</dbReference>
<keyword evidence="7 9" id="KW-0067">ATP-binding</keyword>
<evidence type="ECO:0000313" key="11">
    <source>
        <dbReference type="EMBL" id="CCE84465.1"/>
    </source>
</evidence>
<organism evidence="10 12">
    <name type="scientific">Pichia sorbitophila (strain ATCC MYA-4447 / BCRC 22081 / CBS 7064 / NBRC 10061 / NRRL Y-12695)</name>
    <name type="common">Hybrid yeast</name>
    <dbReference type="NCBI Taxonomy" id="559304"/>
    <lineage>
        <taxon>Eukaryota</taxon>
        <taxon>Fungi</taxon>
        <taxon>Dikarya</taxon>
        <taxon>Ascomycota</taxon>
        <taxon>Saccharomycotina</taxon>
        <taxon>Pichiomycetes</taxon>
        <taxon>Debaryomycetaceae</taxon>
        <taxon>Millerozyma</taxon>
    </lineage>
</organism>
<evidence type="ECO:0000256" key="3">
    <source>
        <dbReference type="ARBA" id="ARBA00012054"/>
    </source>
</evidence>
<evidence type="ECO:0000256" key="7">
    <source>
        <dbReference type="ARBA" id="ARBA00022840"/>
    </source>
</evidence>
<evidence type="ECO:0000313" key="12">
    <source>
        <dbReference type="Proteomes" id="UP000005222"/>
    </source>
</evidence>
<evidence type="ECO:0000256" key="8">
    <source>
        <dbReference type="ARBA" id="ARBA00048090"/>
    </source>
</evidence>
<keyword evidence="4 9" id="KW-0808">Transferase</keyword>
<comment type="similarity">
    <text evidence="2 9">Belongs to the gluconokinase GntK/GntV family.</text>
</comment>
<dbReference type="UniPathway" id="UPA00792"/>